<dbReference type="AlphaFoldDB" id="A0A017H7L9"/>
<evidence type="ECO:0000313" key="3">
    <source>
        <dbReference type="EMBL" id="EYD70507.1"/>
    </source>
</evidence>
<comment type="caution">
    <text evidence="3">The sequence shown here is derived from an EMBL/GenBank/DDBJ whole genome shotgun (WGS) entry which is preliminary data.</text>
</comment>
<dbReference type="eggNOG" id="COG1511">
    <property type="taxonomic scope" value="Bacteria"/>
</dbReference>
<dbReference type="eggNOG" id="COG5281">
    <property type="taxonomic scope" value="Bacteria"/>
</dbReference>
<feature type="compositionally biased region" description="Low complexity" evidence="2">
    <location>
        <begin position="442"/>
        <end position="453"/>
    </location>
</feature>
<dbReference type="EMBL" id="APGJ01000008">
    <property type="protein sequence ID" value="EYD70507.1"/>
    <property type="molecule type" value="Genomic_DNA"/>
</dbReference>
<accession>A0A017H7L9</accession>
<feature type="compositionally biased region" description="Gly residues" evidence="2">
    <location>
        <begin position="504"/>
        <end position="515"/>
    </location>
</feature>
<name>A0A017H7L9_9RHOB</name>
<reference evidence="3 4" key="1">
    <citation type="submission" date="2013-03" db="EMBL/GenBank/DDBJ databases">
        <authorList>
            <person name="Fiebig A."/>
            <person name="Goeker M."/>
            <person name="Klenk H.-P.P."/>
        </authorList>
    </citation>
    <scope>NUCLEOTIDE SEQUENCE [LARGE SCALE GENOMIC DNA]</scope>
    <source>
        <strain evidence="3 4">DSM 17492</strain>
    </source>
</reference>
<keyword evidence="4" id="KW-1185">Reference proteome</keyword>
<proteinExistence type="predicted"/>
<gene>
    <name evidence="3" type="ORF">Lokhon_03140</name>
</gene>
<dbReference type="PATRIC" id="fig|1122180.6.peg.3132"/>
<dbReference type="HOGENOM" id="CLU_375009_0_0_5"/>
<dbReference type="Proteomes" id="UP000025047">
    <property type="component" value="Unassembled WGS sequence"/>
</dbReference>
<dbReference type="RefSeq" id="WP_051059680.1">
    <property type="nucleotide sequence ID" value="NZ_KK088654.1"/>
</dbReference>
<dbReference type="STRING" id="1122180.Lokhon_03140"/>
<evidence type="ECO:0000256" key="2">
    <source>
        <dbReference type="SAM" id="MobiDB-lite"/>
    </source>
</evidence>
<feature type="region of interest" description="Disordered" evidence="2">
    <location>
        <begin position="439"/>
        <end position="470"/>
    </location>
</feature>
<organism evidence="3 4">
    <name type="scientific">Limimaricola hongkongensis DSM 17492</name>
    <dbReference type="NCBI Taxonomy" id="1122180"/>
    <lineage>
        <taxon>Bacteria</taxon>
        <taxon>Pseudomonadati</taxon>
        <taxon>Pseudomonadota</taxon>
        <taxon>Alphaproteobacteria</taxon>
        <taxon>Rhodobacterales</taxon>
        <taxon>Paracoccaceae</taxon>
        <taxon>Limimaricola</taxon>
    </lineage>
</organism>
<feature type="coiled-coil region" evidence="1">
    <location>
        <begin position="1"/>
        <end position="28"/>
    </location>
</feature>
<feature type="region of interest" description="Disordered" evidence="2">
    <location>
        <begin position="496"/>
        <end position="523"/>
    </location>
</feature>
<evidence type="ECO:0000313" key="4">
    <source>
        <dbReference type="Proteomes" id="UP000025047"/>
    </source>
</evidence>
<sequence>MMDEERLIVSLEARINDFEKRMKKAERTGTRSYQGLRRGSASATRQMEADMNRATTRINQALASTTARIGSFSRAFAGGAVLGVVTGALASVNMNIGETIKGIATLGDEAKRAGVSATAFQEWKFVAEQNRIGIDSMVDGLKELNLRADEFIVTGKGPAAEAFRRLNYDAADLARGLDDPSELLLEIVDRLGDLDSAAQIRVADEVFGGTAGERFVELIGQGEEGLRRTIERAHEVGAVMDDEMIRKAAELDRKWGELQTRVGSFFKSLAVGSVEFASQVSNMREELDGLFRSYEQAEGLLGTGIAENLDDETLAADENAEAVGRIRQAYEGLADQTGALVPQLEQASMQMRSFGYTEAADELANIAAEMRTLSSDMRDGTVDAETFETRMTALTEGANAAFNELSAIDKVEFSGAIAAVGGLIGRLAQAVTQARALRAALPGGTPDGTTTPPNAGRGGDPRSMGGSFGDWKLATATENAPTSVTRPSERPPMLAELQWWSPPGSGGGGSSGGGSSKAPKLSELEQEIKSTREEIAQLQAEAVELAAVADSGMAVGDAMEYARKRAELLYAAQASGKEITPELRAEIDQLALGYTQAGKAAEDAADRLDLIQQHAERGADKMTDLFTGIVSGSMSAKDALAGLLMELGRVQIQKAMLGLADSPSGGFLGTLGAALTARATGGPVQGGTPYLVNERTPNSEIFVPSQSGGILNVPQAQAALRGAVSSQPQKPQPVELILHAAEGITVETVRNEASAIMRQGIGAYDRQMPARVKGIQKDPRAR</sequence>
<evidence type="ECO:0008006" key="5">
    <source>
        <dbReference type="Google" id="ProtNLM"/>
    </source>
</evidence>
<keyword evidence="1" id="KW-0175">Coiled coil</keyword>
<protein>
    <recommendedName>
        <fullName evidence="5">Tail tape measure protein</fullName>
    </recommendedName>
</protein>
<evidence type="ECO:0000256" key="1">
    <source>
        <dbReference type="SAM" id="Coils"/>
    </source>
</evidence>